<gene>
    <name evidence="1" type="ORF">ACFFGV_12570</name>
</gene>
<dbReference type="RefSeq" id="WP_377348342.1">
    <property type="nucleotide sequence ID" value="NZ_JBHLTP010000011.1"/>
</dbReference>
<organism evidence="1 2">
    <name type="scientific">Pontibacillus salicampi</name>
    <dbReference type="NCBI Taxonomy" id="1449801"/>
    <lineage>
        <taxon>Bacteria</taxon>
        <taxon>Bacillati</taxon>
        <taxon>Bacillota</taxon>
        <taxon>Bacilli</taxon>
        <taxon>Bacillales</taxon>
        <taxon>Bacillaceae</taxon>
        <taxon>Pontibacillus</taxon>
    </lineage>
</organism>
<dbReference type="Proteomes" id="UP001589836">
    <property type="component" value="Unassembled WGS sequence"/>
</dbReference>
<sequence>MQKEHNRFDEVLTALHNCMEACNRCYDACLQEEHVGNMVECIRLDRECADICGFLEQSITRNSPYIQELASVCVTACEECADTCENHPHDHCQQCAKACRACAEACKALVS</sequence>
<dbReference type="InterPro" id="IPR005560">
    <property type="entry name" value="Csp_YhjQ"/>
</dbReference>
<name>A0ABV6LPT1_9BACI</name>
<evidence type="ECO:0000313" key="1">
    <source>
        <dbReference type="EMBL" id="MFC0524400.1"/>
    </source>
</evidence>
<accession>A0ABV6LPT1</accession>
<reference evidence="1 2" key="1">
    <citation type="submission" date="2024-09" db="EMBL/GenBank/DDBJ databases">
        <authorList>
            <person name="Sun Q."/>
            <person name="Mori K."/>
        </authorList>
    </citation>
    <scope>NUCLEOTIDE SEQUENCE [LARGE SCALE GENOMIC DNA]</scope>
    <source>
        <strain evidence="1 2">NCAIM B.02529</strain>
    </source>
</reference>
<dbReference type="PANTHER" id="PTHR37310:SF1">
    <property type="entry name" value="CYTOPLASMIC PROTEIN"/>
    <property type="match status" value="1"/>
</dbReference>
<dbReference type="InterPro" id="IPR044543">
    <property type="entry name" value="YHJQ-like"/>
</dbReference>
<protein>
    <submittedName>
        <fullName evidence="1">Four-helix bundle copper-binding protein</fullName>
    </submittedName>
</protein>
<dbReference type="PANTHER" id="PTHR37310">
    <property type="entry name" value="CYTOPLASMIC PROTEIN-RELATED"/>
    <property type="match status" value="1"/>
</dbReference>
<evidence type="ECO:0000313" key="2">
    <source>
        <dbReference type="Proteomes" id="UP001589836"/>
    </source>
</evidence>
<proteinExistence type="predicted"/>
<dbReference type="Pfam" id="PF03860">
    <property type="entry name" value="Csp"/>
    <property type="match status" value="1"/>
</dbReference>
<dbReference type="Gene3D" id="1.20.1270.360">
    <property type="match status" value="1"/>
</dbReference>
<dbReference type="EMBL" id="JBHLTP010000011">
    <property type="protein sequence ID" value="MFC0524400.1"/>
    <property type="molecule type" value="Genomic_DNA"/>
</dbReference>
<dbReference type="CDD" id="cd08026">
    <property type="entry name" value="DUF326"/>
    <property type="match status" value="1"/>
</dbReference>
<keyword evidence="2" id="KW-1185">Reference proteome</keyword>
<comment type="caution">
    <text evidence="1">The sequence shown here is derived from an EMBL/GenBank/DDBJ whole genome shotgun (WGS) entry which is preliminary data.</text>
</comment>